<gene>
    <name evidence="8" type="ORF">WKW82_37405</name>
</gene>
<evidence type="ECO:0000256" key="3">
    <source>
        <dbReference type="ARBA" id="ARBA00023004"/>
    </source>
</evidence>
<dbReference type="Proteomes" id="UP001385892">
    <property type="component" value="Unassembled WGS sequence"/>
</dbReference>
<keyword evidence="9" id="KW-1185">Reference proteome</keyword>
<organism evidence="8 9">
    <name type="scientific">Variovorax rhizosphaerae</name>
    <dbReference type="NCBI Taxonomy" id="1836200"/>
    <lineage>
        <taxon>Bacteria</taxon>
        <taxon>Pseudomonadati</taxon>
        <taxon>Pseudomonadota</taxon>
        <taxon>Betaproteobacteria</taxon>
        <taxon>Burkholderiales</taxon>
        <taxon>Comamonadaceae</taxon>
        <taxon>Variovorax</taxon>
    </lineage>
</organism>
<dbReference type="InterPro" id="IPR017941">
    <property type="entry name" value="Rieske_2Fe-2S"/>
</dbReference>
<dbReference type="RefSeq" id="WP_340348299.1">
    <property type="nucleotide sequence ID" value="NZ_JBBKZT010000037.1"/>
</dbReference>
<evidence type="ECO:0000256" key="5">
    <source>
        <dbReference type="ARBA" id="ARBA00034078"/>
    </source>
</evidence>
<evidence type="ECO:0000313" key="9">
    <source>
        <dbReference type="Proteomes" id="UP001385892"/>
    </source>
</evidence>
<evidence type="ECO:0000256" key="2">
    <source>
        <dbReference type="ARBA" id="ARBA00022723"/>
    </source>
</evidence>
<feature type="domain" description="Rieske" evidence="7">
    <location>
        <begin position="18"/>
        <end position="114"/>
    </location>
</feature>
<dbReference type="PANTHER" id="PTHR21496:SF0">
    <property type="entry name" value="RIESKE DOMAIN-CONTAINING PROTEIN"/>
    <property type="match status" value="1"/>
</dbReference>
<evidence type="ECO:0000256" key="6">
    <source>
        <dbReference type="ARBA" id="ARBA00038001"/>
    </source>
</evidence>
<dbReference type="Gene3D" id="2.102.10.10">
    <property type="entry name" value="Rieske [2Fe-2S] iron-sulphur domain"/>
    <property type="match status" value="1"/>
</dbReference>
<evidence type="ECO:0000256" key="1">
    <source>
        <dbReference type="ARBA" id="ARBA00022714"/>
    </source>
</evidence>
<proteinExistence type="inferred from homology"/>
<sequence>MDPQNTATLTPGCISRAWADLLGAHELAEHGRGFARSDGHEIALFCIEHTMHAIADSCPHAGASLAGGALQGTSIRCPAHGLRFDLATGHIHGAGGGLAVRTYPVRVLDGRIQVDLSDHRTPDSIR</sequence>
<dbReference type="InterPro" id="IPR036922">
    <property type="entry name" value="Rieske_2Fe-2S_sf"/>
</dbReference>
<dbReference type="PROSITE" id="PS51296">
    <property type="entry name" value="RIESKE"/>
    <property type="match status" value="1"/>
</dbReference>
<keyword evidence="3" id="KW-0408">Iron</keyword>
<keyword evidence="2" id="KW-0479">Metal-binding</keyword>
<accession>A0ABU8WZQ2</accession>
<comment type="caution">
    <text evidence="8">The sequence shown here is derived from an EMBL/GenBank/DDBJ whole genome shotgun (WGS) entry which is preliminary data.</text>
</comment>
<protein>
    <submittedName>
        <fullName evidence="8">Rieske 2Fe-2S domain-containing protein</fullName>
    </submittedName>
</protein>
<evidence type="ECO:0000313" key="8">
    <source>
        <dbReference type="EMBL" id="MEJ8852350.1"/>
    </source>
</evidence>
<reference evidence="8 9" key="1">
    <citation type="submission" date="2024-03" db="EMBL/GenBank/DDBJ databases">
        <title>Novel species of the genus Variovorax.</title>
        <authorList>
            <person name="Liu Q."/>
            <person name="Xin Y.-H."/>
        </authorList>
    </citation>
    <scope>NUCLEOTIDE SEQUENCE [LARGE SCALE GENOMIC DNA]</scope>
    <source>
        <strain evidence="8 9">KACC 18900</strain>
    </source>
</reference>
<keyword evidence="1" id="KW-0001">2Fe-2S</keyword>
<evidence type="ECO:0000259" key="7">
    <source>
        <dbReference type="PROSITE" id="PS51296"/>
    </source>
</evidence>
<comment type="similarity">
    <text evidence="6">Belongs to the bacterial ring-hydroxylating dioxygenase ferredoxin component family.</text>
</comment>
<evidence type="ECO:0000256" key="4">
    <source>
        <dbReference type="ARBA" id="ARBA00023014"/>
    </source>
</evidence>
<comment type="cofactor">
    <cofactor evidence="5">
        <name>[2Fe-2S] cluster</name>
        <dbReference type="ChEBI" id="CHEBI:190135"/>
    </cofactor>
</comment>
<dbReference type="EMBL" id="JBBKZT010000037">
    <property type="protein sequence ID" value="MEJ8852350.1"/>
    <property type="molecule type" value="Genomic_DNA"/>
</dbReference>
<dbReference type="PANTHER" id="PTHR21496">
    <property type="entry name" value="FERREDOXIN-RELATED"/>
    <property type="match status" value="1"/>
</dbReference>
<dbReference type="SUPFAM" id="SSF50022">
    <property type="entry name" value="ISP domain"/>
    <property type="match status" value="1"/>
</dbReference>
<dbReference type="Pfam" id="PF00355">
    <property type="entry name" value="Rieske"/>
    <property type="match status" value="1"/>
</dbReference>
<name>A0ABU8WZQ2_9BURK</name>
<keyword evidence="4" id="KW-0411">Iron-sulfur</keyword>